<gene>
    <name evidence="1" type="ORF">MSUIS_03260</name>
</gene>
<dbReference type="KEGG" id="msk:MSUIS_03260"/>
<evidence type="ECO:0000313" key="1">
    <source>
        <dbReference type="EMBL" id="CBZ40419.1"/>
    </source>
</evidence>
<dbReference type="HOGENOM" id="CLU_715364_0_0_14"/>
<dbReference type="OrthoDB" id="398069at2"/>
<evidence type="ECO:0000313" key="2">
    <source>
        <dbReference type="Proteomes" id="UP000008645"/>
    </source>
</evidence>
<accession>F0V3J7</accession>
<organism evidence="1 2">
    <name type="scientific">Mycoplasma suis (strain KI_3806)</name>
    <dbReference type="NCBI Taxonomy" id="708248"/>
    <lineage>
        <taxon>Bacteria</taxon>
        <taxon>Bacillati</taxon>
        <taxon>Mycoplasmatota</taxon>
        <taxon>Mollicutes</taxon>
        <taxon>Mycoplasmataceae</taxon>
        <taxon>Mycoplasma</taxon>
    </lineage>
</organism>
<sequence length="386" mass="43739">MLNRTKWIIGFTSVFGSQAILIPVLSSKDSGFSTVTLAGSSSLFDPFESLVDVIKDPKVSVSILPTGTAWSREALDKKHIDMSLTSTRRKESEANVQIGRGSSGLFGIFNDIGNLFSGRNPIIKNFWQQTGPIKEWNLVTDPVGFLYTDYLGCPKNGESLKKWEGTYEDDVLSILFGLKEKNNVRTRFPCQGKWEGFSREGRDSRSSVNKTLLTKVSSGQDKSSDHLKFREIPESNYAAIEFLVREAHSNSLIPIPESFYKANEEYLKGLRFHYLSSSVSTFSLFSSSGPTTSYNRQLKFEVNKQELEKEENINKRKWINEALTQYEKFNKDFKLNVAASFYDGNKECDVNRGNLLLEYKGRPYEVHEVTGKSDEVKNCNPQNKKN</sequence>
<name>F0V3J7_MYCS3</name>
<proteinExistence type="predicted"/>
<reference evidence="1 2" key="1">
    <citation type="journal article" date="2011" name="J. Bacteriol.">
        <title>Complete genome sequence of the hemotrophic Mycoplasma suis strain KI3806.</title>
        <authorList>
            <person name="Oehlerking J."/>
            <person name="Kube M."/>
            <person name="Felder K.M."/>
            <person name="Matter D."/>
            <person name="Wittenbrink M.M."/>
            <person name="Schwarzenbach S."/>
            <person name="Kramer M.M."/>
            <person name="Hoelzle K."/>
            <person name="Hoelzle L.E."/>
        </authorList>
    </citation>
    <scope>NUCLEOTIDE SEQUENCE [LARGE SCALE GENOMIC DNA]</scope>
    <source>
        <strain evidence="2">KI_3806</strain>
    </source>
</reference>
<dbReference type="AlphaFoldDB" id="F0V3J7"/>
<dbReference type="EMBL" id="FQ790233">
    <property type="protein sequence ID" value="CBZ40419.1"/>
    <property type="molecule type" value="Genomic_DNA"/>
</dbReference>
<dbReference type="Proteomes" id="UP000008645">
    <property type="component" value="Chromosome"/>
</dbReference>
<protein>
    <submittedName>
        <fullName evidence="1">Uncharacterized protein</fullName>
    </submittedName>
</protein>
<dbReference type="RefSeq" id="WP_013609026.1">
    <property type="nucleotide sequence ID" value="NC_015153.1"/>
</dbReference>